<dbReference type="OrthoDB" id="5594977at2759"/>
<evidence type="ECO:0000313" key="3">
    <source>
        <dbReference type="Proteomes" id="UP000268321"/>
    </source>
</evidence>
<feature type="region of interest" description="Disordered" evidence="1">
    <location>
        <begin position="1"/>
        <end position="33"/>
    </location>
</feature>
<reference evidence="3" key="1">
    <citation type="journal article" date="2018" name="Nat. Microbiol.">
        <title>Leveraging single-cell genomics to expand the fungal tree of life.</title>
        <authorList>
            <person name="Ahrendt S.R."/>
            <person name="Quandt C.A."/>
            <person name="Ciobanu D."/>
            <person name="Clum A."/>
            <person name="Salamov A."/>
            <person name="Andreopoulos B."/>
            <person name="Cheng J.F."/>
            <person name="Woyke T."/>
            <person name="Pelin A."/>
            <person name="Henrissat B."/>
            <person name="Reynolds N.K."/>
            <person name="Benny G.L."/>
            <person name="Smith M.E."/>
            <person name="James T.Y."/>
            <person name="Grigoriev I.V."/>
        </authorList>
    </citation>
    <scope>NUCLEOTIDE SEQUENCE [LARGE SCALE GENOMIC DNA]</scope>
    <source>
        <strain evidence="3">Baker2002</strain>
    </source>
</reference>
<keyword evidence="3" id="KW-1185">Reference proteome</keyword>
<feature type="compositionally biased region" description="Basic and acidic residues" evidence="1">
    <location>
        <begin position="48"/>
        <end position="72"/>
    </location>
</feature>
<dbReference type="AlphaFoldDB" id="A0A4P9Z813"/>
<accession>A0A4P9Z813</accession>
<feature type="compositionally biased region" description="Acidic residues" evidence="1">
    <location>
        <begin position="1"/>
        <end position="10"/>
    </location>
</feature>
<evidence type="ECO:0000256" key="1">
    <source>
        <dbReference type="SAM" id="MobiDB-lite"/>
    </source>
</evidence>
<name>A0A4P9Z813_9ASCO</name>
<evidence type="ECO:0000313" key="2">
    <source>
        <dbReference type="EMBL" id="RKP28844.1"/>
    </source>
</evidence>
<dbReference type="Proteomes" id="UP000268321">
    <property type="component" value="Unassembled WGS sequence"/>
</dbReference>
<dbReference type="EMBL" id="ML004561">
    <property type="protein sequence ID" value="RKP28844.1"/>
    <property type="molecule type" value="Genomic_DNA"/>
</dbReference>
<proteinExistence type="predicted"/>
<organism evidence="2 3">
    <name type="scientific">Metschnikowia bicuspidata</name>
    <dbReference type="NCBI Taxonomy" id="27322"/>
    <lineage>
        <taxon>Eukaryota</taxon>
        <taxon>Fungi</taxon>
        <taxon>Dikarya</taxon>
        <taxon>Ascomycota</taxon>
        <taxon>Saccharomycotina</taxon>
        <taxon>Pichiomycetes</taxon>
        <taxon>Metschnikowiaceae</taxon>
        <taxon>Metschnikowia</taxon>
    </lineage>
</organism>
<gene>
    <name evidence="2" type="ORF">METBISCDRAFT_28731</name>
</gene>
<sequence length="81" mass="8945">MSNNDADDVLDFINSLPDPKSTPKAPGDAKVESNDDFKDFLDELSAHEKAGKGLTRSKLEPKKRDELMESRRPLSAKVLCA</sequence>
<feature type="region of interest" description="Disordered" evidence="1">
    <location>
        <begin position="48"/>
        <end position="81"/>
    </location>
</feature>
<protein>
    <submittedName>
        <fullName evidence="2">Uncharacterized protein</fullName>
    </submittedName>
</protein>